<accession>A7I8W3</accession>
<dbReference type="OrthoDB" id="8914at2157"/>
<feature type="transmembrane region" description="Helical" evidence="1">
    <location>
        <begin position="550"/>
        <end position="577"/>
    </location>
</feature>
<feature type="transmembrane region" description="Helical" evidence="1">
    <location>
        <begin position="82"/>
        <end position="105"/>
    </location>
</feature>
<evidence type="ECO:0000256" key="1">
    <source>
        <dbReference type="SAM" id="Phobius"/>
    </source>
</evidence>
<keyword evidence="1" id="KW-1133">Transmembrane helix</keyword>
<dbReference type="Pfam" id="PF09843">
    <property type="entry name" value="DUF2070"/>
    <property type="match status" value="1"/>
</dbReference>
<proteinExistence type="predicted"/>
<feature type="domain" description="DUF2070" evidence="2">
    <location>
        <begin position="11"/>
        <end position="570"/>
    </location>
</feature>
<evidence type="ECO:0000313" key="3">
    <source>
        <dbReference type="EMBL" id="ABS56174.1"/>
    </source>
</evidence>
<dbReference type="eggNOG" id="arCOG04351">
    <property type="taxonomic scope" value="Archaea"/>
</dbReference>
<keyword evidence="1" id="KW-0472">Membrane</keyword>
<feature type="transmembrane region" description="Helical" evidence="1">
    <location>
        <begin position="111"/>
        <end position="131"/>
    </location>
</feature>
<organism evidence="3 4">
    <name type="scientific">Methanoregula boonei (strain DSM 21154 / JCM 14090 / 6A8)</name>
    <dbReference type="NCBI Taxonomy" id="456442"/>
    <lineage>
        <taxon>Archaea</taxon>
        <taxon>Methanobacteriati</taxon>
        <taxon>Methanobacteriota</taxon>
        <taxon>Stenosarchaea group</taxon>
        <taxon>Methanomicrobia</taxon>
        <taxon>Methanomicrobiales</taxon>
        <taxon>Methanoregulaceae</taxon>
        <taxon>Methanoregula</taxon>
    </lineage>
</organism>
<sequence length="578" mass="62761">MAIASDVKLGQLTKYLFTAPSWPVSLLILVILGLVIDGASARAWVYLPFSGTLAFTIPAIAGFLLTKPIIEYSGKTMTWNRSALLALACTIFAVIITFASLAGGIKYLPLFYGISLGFIFGLRLFVLVAISDYRLPRMILPAITQSGVGVLAGFFLFSPGWALFAIVLHIVFGLGFAILVWLIERPLYRAFHIRGLAFVNAFIANMTDGSKSMENFFREIGEEIYVPQVCLFFRRTKKIPLLFTVPNLHPGPMGEIGGGNLPMVIHDHMEEETLVPHGCASHDFNLVSESEIGKVVDAIERSKNDRIYGQGATPSSRISCGTVQILYQRFGDSILMVSTRSPQMTEDLDYSIGLAIMAEGHRWFPHVAFVDAHNCMTDLSSAVLPATLTATEYQHGAIQAMQAAHAAELHAFSVGYARERLPYSREQGFGDLGVQVMVVETCGQKTAYVLFDGNNMASGVRDVMLGKILTLVDAAEVMTTDSHVVNTLTGKNPVGQEVPVDVFLPAVLRTVQAAIDDLGTAECAATTAQCEHVVVFGSNRISQLASTVNAMLIFVAPLSLAMLLLAFFLSLAAYVLMV</sequence>
<dbReference type="STRING" id="456442.Mboo_1657"/>
<dbReference type="AlphaFoldDB" id="A7I8W3"/>
<evidence type="ECO:0000313" key="4">
    <source>
        <dbReference type="Proteomes" id="UP000002408"/>
    </source>
</evidence>
<feature type="transmembrane region" description="Helical" evidence="1">
    <location>
        <begin position="138"/>
        <end position="157"/>
    </location>
</feature>
<dbReference type="InterPro" id="IPR019204">
    <property type="entry name" value="DUF2070_membrane"/>
</dbReference>
<name>A7I8W3_METB6</name>
<dbReference type="HOGENOM" id="CLU_441213_0_0_2"/>
<dbReference type="Proteomes" id="UP000002408">
    <property type="component" value="Chromosome"/>
</dbReference>
<dbReference type="RefSeq" id="WP_012107220.1">
    <property type="nucleotide sequence ID" value="NC_009712.1"/>
</dbReference>
<protein>
    <recommendedName>
        <fullName evidence="2">DUF2070 domain-containing protein</fullName>
    </recommendedName>
</protein>
<feature type="transmembrane region" description="Helical" evidence="1">
    <location>
        <begin position="48"/>
        <end position="70"/>
    </location>
</feature>
<evidence type="ECO:0000259" key="2">
    <source>
        <dbReference type="Pfam" id="PF09843"/>
    </source>
</evidence>
<feature type="transmembrane region" description="Helical" evidence="1">
    <location>
        <begin position="163"/>
        <end position="183"/>
    </location>
</feature>
<keyword evidence="1" id="KW-0812">Transmembrane</keyword>
<dbReference type="EMBL" id="CP000780">
    <property type="protein sequence ID" value="ABS56174.1"/>
    <property type="molecule type" value="Genomic_DNA"/>
</dbReference>
<dbReference type="GeneID" id="5410566"/>
<reference evidence="4" key="1">
    <citation type="journal article" date="2015" name="Microbiology">
        <title>Genome of Methanoregula boonei 6A8 reveals adaptations to oligotrophic peatland environments.</title>
        <authorList>
            <person name="Braeuer S."/>
            <person name="Cadillo-Quiroz H."/>
            <person name="Kyrpides N."/>
            <person name="Woyke T."/>
            <person name="Goodwin L."/>
            <person name="Detter C."/>
            <person name="Podell S."/>
            <person name="Yavitt J.B."/>
            <person name="Zinder S.H."/>
        </authorList>
    </citation>
    <scope>NUCLEOTIDE SEQUENCE [LARGE SCALE GENOMIC DNA]</scope>
    <source>
        <strain evidence="4">DSM 21154 / JCM 14090 / 6A8</strain>
    </source>
</reference>
<gene>
    <name evidence="3" type="ordered locus">Mboo_1657</name>
</gene>
<feature type="transmembrane region" description="Helical" evidence="1">
    <location>
        <begin position="12"/>
        <end position="36"/>
    </location>
</feature>
<dbReference type="KEGG" id="mbn:Mboo_1657"/>
<keyword evidence="4" id="KW-1185">Reference proteome</keyword>